<dbReference type="PRINTS" id="PR00081">
    <property type="entry name" value="GDHRDH"/>
</dbReference>
<evidence type="ECO:0000256" key="1">
    <source>
        <dbReference type="ARBA" id="ARBA00006484"/>
    </source>
</evidence>
<dbReference type="GeneID" id="37076104"/>
<evidence type="ECO:0000256" key="2">
    <source>
        <dbReference type="ARBA" id="ARBA00022857"/>
    </source>
</evidence>
<dbReference type="PANTHER" id="PTHR43639">
    <property type="entry name" value="OXIDOREDUCTASE, SHORT-CHAIN DEHYDROGENASE/REDUCTASE FAMILY (AFU_ORTHOLOGUE AFUA_5G02870)"/>
    <property type="match status" value="1"/>
</dbReference>
<gene>
    <name evidence="4" type="ORF">BP01DRAFT_356157</name>
</gene>
<dbReference type="RefSeq" id="XP_025431943.1">
    <property type="nucleotide sequence ID" value="XM_025574876.1"/>
</dbReference>
<dbReference type="Gene3D" id="3.40.50.720">
    <property type="entry name" value="NAD(P)-binding Rossmann-like Domain"/>
    <property type="match status" value="1"/>
</dbReference>
<dbReference type="Pfam" id="PF13561">
    <property type="entry name" value="adh_short_C2"/>
    <property type="match status" value="1"/>
</dbReference>
<evidence type="ECO:0000256" key="3">
    <source>
        <dbReference type="ARBA" id="ARBA00023002"/>
    </source>
</evidence>
<dbReference type="AlphaFoldDB" id="A0A318ZEI2"/>
<protein>
    <submittedName>
        <fullName evidence="4">NAD(P)-binding protein</fullName>
    </submittedName>
</protein>
<organism evidence="4 5">
    <name type="scientific">Aspergillus saccharolyticus JOP 1030-1</name>
    <dbReference type="NCBI Taxonomy" id="1450539"/>
    <lineage>
        <taxon>Eukaryota</taxon>
        <taxon>Fungi</taxon>
        <taxon>Dikarya</taxon>
        <taxon>Ascomycota</taxon>
        <taxon>Pezizomycotina</taxon>
        <taxon>Eurotiomycetes</taxon>
        <taxon>Eurotiomycetidae</taxon>
        <taxon>Eurotiales</taxon>
        <taxon>Aspergillaceae</taxon>
        <taxon>Aspergillus</taxon>
        <taxon>Aspergillus subgen. Circumdati</taxon>
    </lineage>
</organism>
<keyword evidence="5" id="KW-1185">Reference proteome</keyword>
<reference evidence="4 5" key="1">
    <citation type="submission" date="2016-12" db="EMBL/GenBank/DDBJ databases">
        <title>The genomes of Aspergillus section Nigri reveals drivers in fungal speciation.</title>
        <authorList>
            <consortium name="DOE Joint Genome Institute"/>
            <person name="Vesth T.C."/>
            <person name="Nybo J."/>
            <person name="Theobald S."/>
            <person name="Brandl J."/>
            <person name="Frisvad J.C."/>
            <person name="Nielsen K.F."/>
            <person name="Lyhne E.K."/>
            <person name="Kogle M.E."/>
            <person name="Kuo A."/>
            <person name="Riley R."/>
            <person name="Clum A."/>
            <person name="Nolan M."/>
            <person name="Lipzen A."/>
            <person name="Salamov A."/>
            <person name="Henrissat B."/>
            <person name="Wiebenga A."/>
            <person name="De Vries R.P."/>
            <person name="Grigoriev I.V."/>
            <person name="Mortensen U.H."/>
            <person name="Andersen M.R."/>
            <person name="Baker S.E."/>
        </authorList>
    </citation>
    <scope>NUCLEOTIDE SEQUENCE [LARGE SCALE GENOMIC DNA]</scope>
    <source>
        <strain evidence="4 5">JOP 1030-1</strain>
    </source>
</reference>
<proteinExistence type="inferred from homology"/>
<dbReference type="OrthoDB" id="47007at2759"/>
<keyword evidence="3" id="KW-0560">Oxidoreductase</keyword>
<dbReference type="SUPFAM" id="SSF51735">
    <property type="entry name" value="NAD(P)-binding Rossmann-fold domains"/>
    <property type="match status" value="1"/>
</dbReference>
<dbReference type="FunFam" id="3.40.50.720:FF:000084">
    <property type="entry name" value="Short-chain dehydrogenase reductase"/>
    <property type="match status" value="1"/>
</dbReference>
<sequence length="250" mass="26825">MPDKSPSPVVIVTGGADGFGAAIVGRFSLQGWKVLLVDIDAEKGALKAQDDSSVLFVHGDVSDPRTWLTVKEVALHEWGRIDALINNAAIVSDAAPIHEQDMNTFDKIFAVNVKPIFLSAQAIAPFMLEQGHGVFINISSTGYTRPRAGFAIYNASKAAVTTATKTLALEYAPTIRFNCIAPAVGETQMLFASTGRSDDAAERRAKVEEMIPLKRLTRPEDVSNAAWYLASDQSSFVTGTILEVDGGRGI</sequence>
<evidence type="ECO:0000313" key="5">
    <source>
        <dbReference type="Proteomes" id="UP000248349"/>
    </source>
</evidence>
<dbReference type="PANTHER" id="PTHR43639:SF1">
    <property type="entry name" value="SHORT-CHAIN DEHYDROGENASE_REDUCTASE FAMILY PROTEIN"/>
    <property type="match status" value="1"/>
</dbReference>
<dbReference type="InterPro" id="IPR002347">
    <property type="entry name" value="SDR_fam"/>
</dbReference>
<dbReference type="GO" id="GO:0016491">
    <property type="term" value="F:oxidoreductase activity"/>
    <property type="evidence" value="ECO:0007669"/>
    <property type="project" value="UniProtKB-KW"/>
</dbReference>
<name>A0A318ZEI2_9EURO</name>
<dbReference type="Proteomes" id="UP000248349">
    <property type="component" value="Unassembled WGS sequence"/>
</dbReference>
<keyword evidence="2" id="KW-0521">NADP</keyword>
<dbReference type="EMBL" id="KZ821229">
    <property type="protein sequence ID" value="PYH45961.1"/>
    <property type="molecule type" value="Genomic_DNA"/>
</dbReference>
<dbReference type="InterPro" id="IPR036291">
    <property type="entry name" value="NAD(P)-bd_dom_sf"/>
</dbReference>
<dbReference type="STRING" id="1450539.A0A318ZEI2"/>
<dbReference type="PRINTS" id="PR00080">
    <property type="entry name" value="SDRFAMILY"/>
</dbReference>
<accession>A0A318ZEI2</accession>
<dbReference type="NCBIfam" id="NF005559">
    <property type="entry name" value="PRK07231.1"/>
    <property type="match status" value="1"/>
</dbReference>
<evidence type="ECO:0000313" key="4">
    <source>
        <dbReference type="EMBL" id="PYH45961.1"/>
    </source>
</evidence>
<comment type="similarity">
    <text evidence="1">Belongs to the short-chain dehydrogenases/reductases (SDR) family.</text>
</comment>